<dbReference type="STRING" id="1642647.PSM36_1249"/>
<organism evidence="2 3">
    <name type="scientific">Proteiniphilum saccharofermentans</name>
    <dbReference type="NCBI Taxonomy" id="1642647"/>
    <lineage>
        <taxon>Bacteria</taxon>
        <taxon>Pseudomonadati</taxon>
        <taxon>Bacteroidota</taxon>
        <taxon>Bacteroidia</taxon>
        <taxon>Bacteroidales</taxon>
        <taxon>Dysgonomonadaceae</taxon>
        <taxon>Proteiniphilum</taxon>
    </lineage>
</organism>
<evidence type="ECO:0000313" key="2">
    <source>
        <dbReference type="EMBL" id="SCD20073.1"/>
    </source>
</evidence>
<dbReference type="Proteomes" id="UP000187464">
    <property type="component" value="Chromosome I"/>
</dbReference>
<keyword evidence="1" id="KW-1133">Transmembrane helix</keyword>
<reference evidence="2 3" key="1">
    <citation type="submission" date="2016-08" db="EMBL/GenBank/DDBJ databases">
        <authorList>
            <person name="Seilhamer J.J."/>
        </authorList>
    </citation>
    <scope>NUCLEOTIDE SEQUENCE [LARGE SCALE GENOMIC DNA]</scope>
    <source>
        <strain evidence="2">M3/6</strain>
    </source>
</reference>
<evidence type="ECO:0000313" key="3">
    <source>
        <dbReference type="Proteomes" id="UP000187464"/>
    </source>
</evidence>
<name>A0A1R3SUU2_9BACT</name>
<keyword evidence="1" id="KW-0472">Membrane</keyword>
<accession>A0A1R3SUU2</accession>
<dbReference type="EMBL" id="LT605205">
    <property type="protein sequence ID" value="SCD20073.1"/>
    <property type="molecule type" value="Genomic_DNA"/>
</dbReference>
<dbReference type="KEGG" id="psac:PSM36_1249"/>
<dbReference type="RefSeq" id="WP_083710956.1">
    <property type="nucleotide sequence ID" value="NZ_LT605205.1"/>
</dbReference>
<proteinExistence type="predicted"/>
<feature type="transmembrane region" description="Helical" evidence="1">
    <location>
        <begin position="341"/>
        <end position="361"/>
    </location>
</feature>
<evidence type="ECO:0000256" key="1">
    <source>
        <dbReference type="SAM" id="Phobius"/>
    </source>
</evidence>
<gene>
    <name evidence="2" type="ORF">PSM36_1249</name>
</gene>
<keyword evidence="1" id="KW-0812">Transmembrane</keyword>
<dbReference type="InterPro" id="IPR039498">
    <property type="entry name" value="NTP_transf_5"/>
</dbReference>
<protein>
    <submittedName>
        <fullName evidence="2">Putative membrane protein</fullName>
    </submittedName>
</protein>
<dbReference type="Pfam" id="PF14907">
    <property type="entry name" value="NTP_transf_5"/>
    <property type="match status" value="1"/>
</dbReference>
<dbReference type="AlphaFoldDB" id="A0A1R3SUU2"/>
<sequence length="373" mass="43496">MSRTEQQFFALLRSGLWESPVEKSLFSGDTDWGAIMKIAAMQTVSGIIFDGISNLPEDVQPPAATMRQLYRTVIRIEQSHELLNDRLIRIIALLQAEGIHPILLKGQGVAQNYPNPARRQCGDIDLYIGKKDYKRACDLVVEKGIVSGNTLESHKHFHFDHEGVEIEFHRIVERFPDPFKNKIFQRWTQYHLHGNRLKVWKLNNTEVLLPPANFDALYIFYHAFHHFISDGIGCRQLSDWVIYLHKFHDQIDRQELINDLEAFRLLRVWQIFGCIAVHQLGLAKEKFPFYTDKFRDVSQKVILKDILSLGNFGRYDPKWKTRPPGYLSGKFHNFRMKNRRALCLFSTIGGNVGLYYLYYLVIGIQQIVNDKFK</sequence>
<keyword evidence="3" id="KW-1185">Reference proteome</keyword>